<dbReference type="CTD" id="37006"/>
<evidence type="ECO:0000313" key="3">
    <source>
        <dbReference type="RefSeq" id="XP_035439868.1"/>
    </source>
</evidence>
<dbReference type="InterPro" id="IPR003428">
    <property type="entry name" value="MAM33"/>
</dbReference>
<dbReference type="AlphaFoldDB" id="A0A9R0D4I8"/>
<reference evidence="3" key="1">
    <citation type="submission" date="2025-08" db="UniProtKB">
        <authorList>
            <consortium name="RefSeq"/>
        </authorList>
    </citation>
    <scope>IDENTIFICATION</scope>
    <source>
        <tissue evidence="3">Whole larval tissue</tissue>
    </source>
</reference>
<dbReference type="Pfam" id="PF02330">
    <property type="entry name" value="MAM33"/>
    <property type="match status" value="1"/>
</dbReference>
<proteinExistence type="inferred from homology"/>
<dbReference type="PANTHER" id="PTHR10826">
    <property type="entry name" value="COMPLEMENT COMPONENT 1"/>
    <property type="match status" value="1"/>
</dbReference>
<dbReference type="Proteomes" id="UP000829999">
    <property type="component" value="Chromosome 2"/>
</dbReference>
<dbReference type="FunFam" id="3.10.280.10:FF:000005">
    <property type="entry name" value="Glycoprotein gC1qBP, putative"/>
    <property type="match status" value="1"/>
</dbReference>
<evidence type="ECO:0000313" key="2">
    <source>
        <dbReference type="Proteomes" id="UP000829999"/>
    </source>
</evidence>
<gene>
    <name evidence="3" type="primary">LOC118269064</name>
</gene>
<organism evidence="2 3">
    <name type="scientific">Spodoptera frugiperda</name>
    <name type="common">Fall armyworm</name>
    <dbReference type="NCBI Taxonomy" id="7108"/>
    <lineage>
        <taxon>Eukaryota</taxon>
        <taxon>Metazoa</taxon>
        <taxon>Ecdysozoa</taxon>
        <taxon>Arthropoda</taxon>
        <taxon>Hexapoda</taxon>
        <taxon>Insecta</taxon>
        <taxon>Pterygota</taxon>
        <taxon>Neoptera</taxon>
        <taxon>Endopterygota</taxon>
        <taxon>Lepidoptera</taxon>
        <taxon>Glossata</taxon>
        <taxon>Ditrysia</taxon>
        <taxon>Noctuoidea</taxon>
        <taxon>Noctuidae</taxon>
        <taxon>Amphipyrinae</taxon>
        <taxon>Spodoptera</taxon>
    </lineage>
</organism>
<comment type="similarity">
    <text evidence="1">Belongs to the MAM33 family.</text>
</comment>
<dbReference type="GO" id="GO:0042256">
    <property type="term" value="P:cytosolic ribosome assembly"/>
    <property type="evidence" value="ECO:0007669"/>
    <property type="project" value="TreeGrafter"/>
</dbReference>
<evidence type="ECO:0000256" key="1">
    <source>
        <dbReference type="ARBA" id="ARBA00005457"/>
    </source>
</evidence>
<dbReference type="PANTHER" id="PTHR10826:SF1">
    <property type="entry name" value="COMPLEMENT COMPONENT 1 Q SUBCOMPONENT-BINDING PROTEIN, MITOCHONDRIAL"/>
    <property type="match status" value="1"/>
</dbReference>
<dbReference type="InterPro" id="IPR036561">
    <property type="entry name" value="MAM33_sf"/>
</dbReference>
<dbReference type="SUPFAM" id="SSF54529">
    <property type="entry name" value="Mitochondrial glycoprotein MAM33-like"/>
    <property type="match status" value="1"/>
</dbReference>
<protein>
    <submittedName>
        <fullName evidence="3">Complement component 1 Q subcomponent-binding protein, mitochondrial isoform X2</fullName>
    </submittedName>
</protein>
<dbReference type="GO" id="GO:0005759">
    <property type="term" value="C:mitochondrial matrix"/>
    <property type="evidence" value="ECO:0007669"/>
    <property type="project" value="InterPro"/>
</dbReference>
<keyword evidence="2" id="KW-1185">Reference proteome</keyword>
<dbReference type="RefSeq" id="XP_035439868.1">
    <property type="nucleotide sequence ID" value="XM_035583975.2"/>
</dbReference>
<sequence length="275" mass="30546">MNGLGRTATRLIQNCVKNTTLTGALVNRAQAPVKRDFTRGIWHMSCSQRMDGSATTSTLLHNHSNTCSCGCGMKALHTKGERELVEFLTEEIVAERKAQKVKVLPAELEGFVVCGDGAEVVLSKKLKDELVRITFNVNHTVDSDDLEGEVQPEKQEFAEMRSRPQFEVDLVRGDTTLGFTCSYLQEPPPAAGADEYNDVFGIDEVTIYKGEWNDKVYAVAGDVLDGYLYDLLMNLLEEKGISNEFVNKLSDFSTAYEHSAYIKLLESVSQFTIGK</sequence>
<accession>A0A9R0D4I8</accession>
<name>A0A9R0D4I8_SPOFR</name>
<dbReference type="Gene3D" id="3.10.280.10">
    <property type="entry name" value="Mitochondrial glycoprotein"/>
    <property type="match status" value="1"/>
</dbReference>
<dbReference type="GeneID" id="118269064"/>